<name>A0A8W8L9A1_MAGGI</name>
<dbReference type="PROSITE" id="PS50059">
    <property type="entry name" value="FKBP_PPIASE"/>
    <property type="match status" value="1"/>
</dbReference>
<evidence type="ECO:0000256" key="5">
    <source>
        <dbReference type="ARBA" id="ARBA00022824"/>
    </source>
</evidence>
<evidence type="ECO:0000256" key="2">
    <source>
        <dbReference type="ARBA" id="ARBA00013194"/>
    </source>
</evidence>
<comment type="catalytic activity">
    <reaction evidence="1 10">
        <text>[protein]-peptidylproline (omega=180) = [protein]-peptidylproline (omega=0)</text>
        <dbReference type="Rhea" id="RHEA:16237"/>
        <dbReference type="Rhea" id="RHEA-COMP:10747"/>
        <dbReference type="Rhea" id="RHEA-COMP:10748"/>
        <dbReference type="ChEBI" id="CHEBI:83833"/>
        <dbReference type="ChEBI" id="CHEBI:83834"/>
        <dbReference type="EC" id="5.2.1.8"/>
    </reaction>
</comment>
<keyword evidence="5" id="KW-0256">Endoplasmic reticulum</keyword>
<evidence type="ECO:0000256" key="3">
    <source>
        <dbReference type="ARBA" id="ARBA00022729"/>
    </source>
</evidence>
<evidence type="ECO:0000313" key="14">
    <source>
        <dbReference type="EnsemblMetazoa" id="G27144.1:cds"/>
    </source>
</evidence>
<evidence type="ECO:0000256" key="1">
    <source>
        <dbReference type="ARBA" id="ARBA00000971"/>
    </source>
</evidence>
<feature type="domain" description="EF-hand" evidence="13">
    <location>
        <begin position="186"/>
        <end position="221"/>
    </location>
</feature>
<protein>
    <recommendedName>
        <fullName evidence="2 10">peptidylprolyl isomerase</fullName>
        <ecNumber evidence="2 10">5.2.1.8</ecNumber>
    </recommendedName>
</protein>
<dbReference type="InterPro" id="IPR046357">
    <property type="entry name" value="PPIase_dom_sf"/>
</dbReference>
<organism evidence="14 15">
    <name type="scientific">Magallana gigas</name>
    <name type="common">Pacific oyster</name>
    <name type="synonym">Crassostrea gigas</name>
    <dbReference type="NCBI Taxonomy" id="29159"/>
    <lineage>
        <taxon>Eukaryota</taxon>
        <taxon>Metazoa</taxon>
        <taxon>Spiralia</taxon>
        <taxon>Lophotrochozoa</taxon>
        <taxon>Mollusca</taxon>
        <taxon>Bivalvia</taxon>
        <taxon>Autobranchia</taxon>
        <taxon>Pteriomorphia</taxon>
        <taxon>Ostreida</taxon>
        <taxon>Ostreoidea</taxon>
        <taxon>Ostreidae</taxon>
        <taxon>Magallana</taxon>
    </lineage>
</organism>
<proteinExistence type="predicted"/>
<dbReference type="InterPro" id="IPR011992">
    <property type="entry name" value="EF-hand-dom_pair"/>
</dbReference>
<keyword evidence="15" id="KW-1185">Reference proteome</keyword>
<dbReference type="OrthoDB" id="433738at2759"/>
<evidence type="ECO:0000256" key="11">
    <source>
        <dbReference type="SAM" id="SignalP"/>
    </source>
</evidence>
<feature type="signal peptide" evidence="11">
    <location>
        <begin position="1"/>
        <end position="20"/>
    </location>
</feature>
<keyword evidence="9 10" id="KW-0413">Isomerase</keyword>
<evidence type="ECO:0000259" key="12">
    <source>
        <dbReference type="PROSITE" id="PS50059"/>
    </source>
</evidence>
<feature type="chain" id="PRO_5042431579" description="peptidylprolyl isomerase" evidence="11">
    <location>
        <begin position="21"/>
        <end position="221"/>
    </location>
</feature>
<evidence type="ECO:0000313" key="15">
    <source>
        <dbReference type="Proteomes" id="UP000005408"/>
    </source>
</evidence>
<dbReference type="PANTHER" id="PTHR46222">
    <property type="entry name" value="PEPTIDYL-PROLYL CIS-TRANS ISOMERASE FKBP7/14"/>
    <property type="match status" value="1"/>
</dbReference>
<dbReference type="InterPro" id="IPR001179">
    <property type="entry name" value="PPIase_FKBP_dom"/>
</dbReference>
<keyword evidence="7 10" id="KW-0697">Rotamase</keyword>
<feature type="domain" description="PPIase FKBP-type" evidence="12">
    <location>
        <begin position="45"/>
        <end position="138"/>
    </location>
</feature>
<dbReference type="Proteomes" id="UP000005408">
    <property type="component" value="Unassembled WGS sequence"/>
</dbReference>
<keyword evidence="6" id="KW-0106">Calcium</keyword>
<dbReference type="SUPFAM" id="SSF54534">
    <property type="entry name" value="FKBP-like"/>
    <property type="match status" value="1"/>
</dbReference>
<accession>A0A8W8L9A1</accession>
<keyword evidence="3 11" id="KW-0732">Signal</keyword>
<evidence type="ECO:0000259" key="13">
    <source>
        <dbReference type="PROSITE" id="PS50222"/>
    </source>
</evidence>
<dbReference type="SMART" id="SM00054">
    <property type="entry name" value="EFh"/>
    <property type="match status" value="2"/>
</dbReference>
<evidence type="ECO:0000256" key="7">
    <source>
        <dbReference type="ARBA" id="ARBA00023110"/>
    </source>
</evidence>
<dbReference type="GO" id="GO:0005509">
    <property type="term" value="F:calcium ion binding"/>
    <property type="evidence" value="ECO:0007669"/>
    <property type="project" value="InterPro"/>
</dbReference>
<evidence type="ECO:0000256" key="6">
    <source>
        <dbReference type="ARBA" id="ARBA00022837"/>
    </source>
</evidence>
<dbReference type="InterPro" id="IPR018247">
    <property type="entry name" value="EF_Hand_1_Ca_BS"/>
</dbReference>
<keyword evidence="4" id="KW-0677">Repeat</keyword>
<sequence length="221" mass="24884">MVSSKCVLLLSIVWCVGTLGQFFQDDVFVDVEDYAEQCETVAKENEIFLVHYRAFLPDGTEFFSSYDLPHPVVLLPENTQTEIKGLRKGIVGMCVGEVRSITVPAYLGYGDQEHITKKGIKIPANSELVYQVRLLFTNDADQLGDAFDAIDNNRDGYLDRQEIRYQLAILEGEAAATDMGFGEEDANEKLVELMFTNNDKDQDGRLSRSEYLGVLYRDGEL</sequence>
<dbReference type="PROSITE" id="PS50222">
    <property type="entry name" value="EF_HAND_2"/>
    <property type="match status" value="2"/>
</dbReference>
<dbReference type="Gene3D" id="3.10.50.40">
    <property type="match status" value="1"/>
</dbReference>
<evidence type="ECO:0000256" key="8">
    <source>
        <dbReference type="ARBA" id="ARBA00023180"/>
    </source>
</evidence>
<dbReference type="EnsemblMetazoa" id="G27144.3">
    <property type="protein sequence ID" value="G27144.3:cds"/>
    <property type="gene ID" value="G27144"/>
</dbReference>
<evidence type="ECO:0000256" key="9">
    <source>
        <dbReference type="ARBA" id="ARBA00023235"/>
    </source>
</evidence>
<dbReference type="Gene3D" id="1.10.238.10">
    <property type="entry name" value="EF-hand"/>
    <property type="match status" value="1"/>
</dbReference>
<dbReference type="SUPFAM" id="SSF47473">
    <property type="entry name" value="EF-hand"/>
    <property type="match status" value="1"/>
</dbReference>
<dbReference type="Pfam" id="PF13499">
    <property type="entry name" value="EF-hand_7"/>
    <property type="match status" value="1"/>
</dbReference>
<dbReference type="PROSITE" id="PS00018">
    <property type="entry name" value="EF_HAND_1"/>
    <property type="match status" value="2"/>
</dbReference>
<dbReference type="Pfam" id="PF00254">
    <property type="entry name" value="FKBP_C"/>
    <property type="match status" value="1"/>
</dbReference>
<dbReference type="EnsemblMetazoa" id="G27144.1">
    <property type="protein sequence ID" value="G27144.1:cds"/>
    <property type="gene ID" value="G27144"/>
</dbReference>
<dbReference type="GO" id="GO:0003755">
    <property type="term" value="F:peptidyl-prolyl cis-trans isomerase activity"/>
    <property type="evidence" value="ECO:0007669"/>
    <property type="project" value="UniProtKB-KW"/>
</dbReference>
<feature type="domain" description="EF-hand" evidence="13">
    <location>
        <begin position="138"/>
        <end position="173"/>
    </location>
</feature>
<reference evidence="14" key="1">
    <citation type="submission" date="2022-08" db="UniProtKB">
        <authorList>
            <consortium name="EnsemblMetazoa"/>
        </authorList>
    </citation>
    <scope>IDENTIFICATION</scope>
    <source>
        <strain evidence="14">05x7-T-G4-1.051#20</strain>
    </source>
</reference>
<dbReference type="PANTHER" id="PTHR46222:SF3">
    <property type="entry name" value="PEPTIDYLPROLYL ISOMERASE"/>
    <property type="match status" value="1"/>
</dbReference>
<dbReference type="InterPro" id="IPR052273">
    <property type="entry name" value="PPIase_FKBP"/>
</dbReference>
<dbReference type="EC" id="5.2.1.8" evidence="2 10"/>
<evidence type="ECO:0000256" key="10">
    <source>
        <dbReference type="PROSITE-ProRule" id="PRU00277"/>
    </source>
</evidence>
<evidence type="ECO:0000256" key="4">
    <source>
        <dbReference type="ARBA" id="ARBA00022737"/>
    </source>
</evidence>
<keyword evidence="8" id="KW-0325">Glycoprotein</keyword>
<dbReference type="AlphaFoldDB" id="A0A8W8L9A1"/>
<dbReference type="GO" id="GO:0005783">
    <property type="term" value="C:endoplasmic reticulum"/>
    <property type="evidence" value="ECO:0007669"/>
    <property type="project" value="UniProtKB-ARBA"/>
</dbReference>
<dbReference type="InterPro" id="IPR002048">
    <property type="entry name" value="EF_hand_dom"/>
</dbReference>